<comment type="caution">
    <text evidence="8">The sequence shown here is derived from an EMBL/GenBank/DDBJ whole genome shotgun (WGS) entry which is preliminary data.</text>
</comment>
<evidence type="ECO:0000256" key="4">
    <source>
        <dbReference type="ARBA" id="ARBA00022827"/>
    </source>
</evidence>
<dbReference type="Pfam" id="PF26311">
    <property type="entry name" value="ETF-QO_FixC_C"/>
    <property type="match status" value="1"/>
</dbReference>
<dbReference type="InterPro" id="IPR039651">
    <property type="entry name" value="FixC-like"/>
</dbReference>
<evidence type="ECO:0000256" key="6">
    <source>
        <dbReference type="RuleBase" id="RU366069"/>
    </source>
</evidence>
<evidence type="ECO:0000313" key="8">
    <source>
        <dbReference type="EMBL" id="MBK1646049.1"/>
    </source>
</evidence>
<dbReference type="GO" id="GO:0071949">
    <property type="term" value="F:FAD binding"/>
    <property type="evidence" value="ECO:0007669"/>
    <property type="project" value="UniProtKB-UniRule"/>
</dbReference>
<name>A0A9X0WJU9_9GAMM</name>
<dbReference type="SUPFAM" id="SSF51905">
    <property type="entry name" value="FAD/NAD(P)-binding domain"/>
    <property type="match status" value="1"/>
</dbReference>
<organism evidence="8 9">
    <name type="scientific">Thiocapsa imhoffii</name>
    <dbReference type="NCBI Taxonomy" id="382777"/>
    <lineage>
        <taxon>Bacteria</taxon>
        <taxon>Pseudomonadati</taxon>
        <taxon>Pseudomonadota</taxon>
        <taxon>Gammaproteobacteria</taxon>
        <taxon>Chromatiales</taxon>
        <taxon>Chromatiaceae</taxon>
        <taxon>Thiocapsa</taxon>
    </lineage>
</organism>
<dbReference type="PANTHER" id="PTHR43624:SF2">
    <property type="entry name" value="ELECTRON TRANSFER FLAVOPROTEIN-QUINONE OXIDOREDUCTASE YDIS-RELATED"/>
    <property type="match status" value="1"/>
</dbReference>
<accession>A0A9X0WJU9</accession>
<dbReference type="Proteomes" id="UP001138802">
    <property type="component" value="Unassembled WGS sequence"/>
</dbReference>
<sequence>MTPNHRCDAIVVGAGPAGVAAAITMAKGGLKVCLIERGRLPGAKNLFGGVLYPHALAEVIPDYAERHPPFERPVTEQGYWLLSPDSVVRIMHKSVHYKTAPTGAYTALRARFDAWFAEQAVQAGVLLITKTTVTEVVRDARGRALGVATDRPEGLVQAPILVIAEGVNNLLTQSLGLAKGDLPPRYVALSVKEVLALPAAEIEARFGLAGADEGVAIDIFGDATLGLPGTAFIYTDAKAISIGVGLLLEELIVHNLKPYEILARFKAHPVVRPYLAGATVLEYGAHLIPEQGYDRMPDLVGDGVLIAGDAAAMVDAVHREGSNLAMTAGRMAGETALEAHRRGDFSAAFLRAYRTKLEESFVLKDLKQYRRMTDFLDSTPHVIGTYVDFMNEAALRYFTAQGMPKREMEGEILGLLRGRRSFFGIAHDMMKLLRGLRG</sequence>
<feature type="domain" description="FixC-like C-terminal" evidence="7">
    <location>
        <begin position="372"/>
        <end position="436"/>
    </location>
</feature>
<evidence type="ECO:0000256" key="3">
    <source>
        <dbReference type="ARBA" id="ARBA00022630"/>
    </source>
</evidence>
<protein>
    <recommendedName>
        <fullName evidence="6">Protein FixC</fullName>
    </recommendedName>
</protein>
<evidence type="ECO:0000313" key="9">
    <source>
        <dbReference type="Proteomes" id="UP001138802"/>
    </source>
</evidence>
<dbReference type="PANTHER" id="PTHR43624">
    <property type="entry name" value="ELECTRON TRANSFER FLAVOPROTEIN-QUINONE OXIDOREDUCTASE YDIS-RELATED"/>
    <property type="match status" value="1"/>
</dbReference>
<dbReference type="RefSeq" id="WP_200388867.1">
    <property type="nucleotide sequence ID" value="NZ_NRSD01000019.1"/>
</dbReference>
<comment type="cofactor">
    <cofactor evidence="1 6">
        <name>FAD</name>
        <dbReference type="ChEBI" id="CHEBI:57692"/>
    </cofactor>
</comment>
<keyword evidence="5 6" id="KW-0560">Oxidoreductase</keyword>
<dbReference type="InterPro" id="IPR059103">
    <property type="entry name" value="FixC-like_C"/>
</dbReference>
<evidence type="ECO:0000256" key="1">
    <source>
        <dbReference type="ARBA" id="ARBA00001974"/>
    </source>
</evidence>
<evidence type="ECO:0000256" key="5">
    <source>
        <dbReference type="ARBA" id="ARBA00023002"/>
    </source>
</evidence>
<keyword evidence="9" id="KW-1185">Reference proteome</keyword>
<reference evidence="8 9" key="1">
    <citation type="journal article" date="2020" name="Microorganisms">
        <title>Osmotic Adaptation and Compatible Solute Biosynthesis of Phototrophic Bacteria as Revealed from Genome Analyses.</title>
        <authorList>
            <person name="Imhoff J.F."/>
            <person name="Rahn T."/>
            <person name="Kunzel S."/>
            <person name="Keller A."/>
            <person name="Neulinger S.C."/>
        </authorList>
    </citation>
    <scope>NUCLEOTIDE SEQUENCE [LARGE SCALE GENOMIC DNA]</scope>
    <source>
        <strain evidence="8 9">DSM 21303</strain>
    </source>
</reference>
<dbReference type="Pfam" id="PF12831">
    <property type="entry name" value="FAD_oxidored"/>
    <property type="match status" value="1"/>
</dbReference>
<keyword evidence="3 6" id="KW-0285">Flavoprotein</keyword>
<proteinExistence type="inferred from homology"/>
<gene>
    <name evidence="8" type="ORF">CKO25_15625</name>
</gene>
<dbReference type="Gene3D" id="3.50.50.60">
    <property type="entry name" value="FAD/NAD(P)-binding domain"/>
    <property type="match status" value="1"/>
</dbReference>
<dbReference type="SUPFAM" id="SSF54373">
    <property type="entry name" value="FAD-linked reductases, C-terminal domain"/>
    <property type="match status" value="1"/>
</dbReference>
<dbReference type="GO" id="GO:0016491">
    <property type="term" value="F:oxidoreductase activity"/>
    <property type="evidence" value="ECO:0007669"/>
    <property type="project" value="UniProtKB-UniRule"/>
</dbReference>
<dbReference type="PRINTS" id="PR00420">
    <property type="entry name" value="RNGMNOXGNASE"/>
</dbReference>
<comment type="similarity">
    <text evidence="2 6">Belongs to the ETF-QO/FixC family.</text>
</comment>
<evidence type="ECO:0000259" key="7">
    <source>
        <dbReference type="Pfam" id="PF26311"/>
    </source>
</evidence>
<comment type="function">
    <text evidence="6">Part of an electron transfer system.</text>
</comment>
<keyword evidence="4 6" id="KW-0274">FAD</keyword>
<evidence type="ECO:0000256" key="2">
    <source>
        <dbReference type="ARBA" id="ARBA00006796"/>
    </source>
</evidence>
<dbReference type="EMBL" id="NRSD01000019">
    <property type="protein sequence ID" value="MBK1646049.1"/>
    <property type="molecule type" value="Genomic_DNA"/>
</dbReference>
<dbReference type="AlphaFoldDB" id="A0A9X0WJU9"/>
<dbReference type="InterPro" id="IPR036188">
    <property type="entry name" value="FAD/NAD-bd_sf"/>
</dbReference>